<reference evidence="2" key="1">
    <citation type="submission" date="2009-09" db="EMBL/GenBank/DDBJ databases">
        <title>The complete chromosome of Sebaldella termitidis ATCC 33386.</title>
        <authorList>
            <consortium name="US DOE Joint Genome Institute (JGI-PGF)"/>
            <person name="Lucas S."/>
            <person name="Copeland A."/>
            <person name="Lapidus A."/>
            <person name="Glavina del Rio T."/>
            <person name="Dalin E."/>
            <person name="Tice H."/>
            <person name="Bruce D."/>
            <person name="Goodwin L."/>
            <person name="Pitluck S."/>
            <person name="Kyrpides N."/>
            <person name="Mavromatis K."/>
            <person name="Ivanova N."/>
            <person name="Mikhailova N."/>
            <person name="Sims D."/>
            <person name="Meincke L."/>
            <person name="Brettin T."/>
            <person name="Detter J.C."/>
            <person name="Han C."/>
            <person name="Larimer F."/>
            <person name="Land M."/>
            <person name="Hauser L."/>
            <person name="Markowitz V."/>
            <person name="Cheng J.F."/>
            <person name="Hugenholtz P."/>
            <person name="Woyke T."/>
            <person name="Wu D."/>
            <person name="Eisen J.A."/>
        </authorList>
    </citation>
    <scope>NUCLEOTIDE SEQUENCE [LARGE SCALE GENOMIC DNA]</scope>
    <source>
        <strain evidence="2">ATCC 33386 / NCTC 11300</strain>
    </source>
</reference>
<gene>
    <name evidence="1" type="ordered locus">Sterm_0986</name>
</gene>
<dbReference type="STRING" id="526218.Sterm_0986"/>
<dbReference type="KEGG" id="str:Sterm_0986"/>
<protein>
    <submittedName>
        <fullName evidence="1">Uncharacterized protein</fullName>
    </submittedName>
</protein>
<dbReference type="AlphaFoldDB" id="D1AFG9"/>
<evidence type="ECO:0000313" key="2">
    <source>
        <dbReference type="Proteomes" id="UP000000845"/>
    </source>
</evidence>
<accession>D1AFG9</accession>
<proteinExistence type="predicted"/>
<name>D1AFG9_SEBTE</name>
<organism evidence="1 2">
    <name type="scientific">Sebaldella termitidis (strain ATCC 33386 / NCTC 11300)</name>
    <dbReference type="NCBI Taxonomy" id="526218"/>
    <lineage>
        <taxon>Bacteria</taxon>
        <taxon>Fusobacteriati</taxon>
        <taxon>Fusobacteriota</taxon>
        <taxon>Fusobacteriia</taxon>
        <taxon>Fusobacteriales</taxon>
        <taxon>Leptotrichiaceae</taxon>
        <taxon>Sebaldella</taxon>
    </lineage>
</organism>
<dbReference type="RefSeq" id="WP_012860450.1">
    <property type="nucleotide sequence ID" value="NC_013517.1"/>
</dbReference>
<dbReference type="Proteomes" id="UP000000845">
    <property type="component" value="Chromosome"/>
</dbReference>
<evidence type="ECO:0000313" key="1">
    <source>
        <dbReference type="EMBL" id="ACZ07854.1"/>
    </source>
</evidence>
<dbReference type="HOGENOM" id="CLU_1041673_0_0_0"/>
<dbReference type="EMBL" id="CP001739">
    <property type="protein sequence ID" value="ACZ07854.1"/>
    <property type="molecule type" value="Genomic_DNA"/>
</dbReference>
<keyword evidence="2" id="KW-1185">Reference proteome</keyword>
<sequence>MKLYSKEEITKQMRLHYSEKKTITMKSFNENKNVCCSTTVKRYFGTWNNAKKEIGLSSGIEYNKLKLLAAIKEKINSGEIKRISDIDKIADLPSYKYIKKLWTIEEMEKIFGIKIKKYSYTAESIALQYNKVKKKHNKITFELLKKETGISAGTIRKYFKSWNMFLRYMGEEPNHIITSVTHTNEELIELYRRISIKIGKEKYGATSRDLKEYDFPYSKSVLASRFTSLNYLRKIAGFEIKREITPKYSKQGIKLMLYNKYKKYGRKLTQTEIAKNESLPNPSSIFYYFQTTKISDVWKEVLNEK</sequence>
<dbReference type="eggNOG" id="ENOG5033EXC">
    <property type="taxonomic scope" value="Bacteria"/>
</dbReference>
<reference evidence="1 2" key="2">
    <citation type="journal article" date="2010" name="Stand. Genomic Sci.">
        <title>Complete genome sequence of Sebaldella termitidis type strain (NCTC 11300).</title>
        <authorList>
            <person name="Harmon-Smith M."/>
            <person name="Celia L."/>
            <person name="Chertkov O."/>
            <person name="Lapidus A."/>
            <person name="Copeland A."/>
            <person name="Glavina Del Rio T."/>
            <person name="Nolan M."/>
            <person name="Lucas S."/>
            <person name="Tice H."/>
            <person name="Cheng J.F."/>
            <person name="Han C."/>
            <person name="Detter J.C."/>
            <person name="Bruce D."/>
            <person name="Goodwin L."/>
            <person name="Pitluck S."/>
            <person name="Pati A."/>
            <person name="Liolios K."/>
            <person name="Ivanova N."/>
            <person name="Mavromatis K."/>
            <person name="Mikhailova N."/>
            <person name="Chen A."/>
            <person name="Palaniappan K."/>
            <person name="Land M."/>
            <person name="Hauser L."/>
            <person name="Chang Y.J."/>
            <person name="Jeffries C.D."/>
            <person name="Brettin T."/>
            <person name="Goker M."/>
            <person name="Beck B."/>
            <person name="Bristow J."/>
            <person name="Eisen J.A."/>
            <person name="Markowitz V."/>
            <person name="Hugenholtz P."/>
            <person name="Kyrpides N.C."/>
            <person name="Klenk H.P."/>
            <person name="Chen F."/>
        </authorList>
    </citation>
    <scope>NUCLEOTIDE SEQUENCE [LARGE SCALE GENOMIC DNA]</scope>
    <source>
        <strain evidence="2">ATCC 33386 / NCTC 11300</strain>
    </source>
</reference>